<dbReference type="GO" id="GO:0022857">
    <property type="term" value="F:transmembrane transporter activity"/>
    <property type="evidence" value="ECO:0007669"/>
    <property type="project" value="InterPro"/>
</dbReference>
<evidence type="ECO:0000256" key="1">
    <source>
        <dbReference type="ARBA" id="ARBA00004141"/>
    </source>
</evidence>
<feature type="domain" description="EamA" evidence="7">
    <location>
        <begin position="30"/>
        <end position="159"/>
    </location>
</feature>
<dbReference type="GO" id="GO:0016020">
    <property type="term" value="C:membrane"/>
    <property type="evidence" value="ECO:0007669"/>
    <property type="project" value="UniProtKB-SubCell"/>
</dbReference>
<keyword evidence="5 6" id="KW-0472">Membrane</keyword>
<keyword evidence="3 6" id="KW-0812">Transmembrane</keyword>
<dbReference type="Pfam" id="PF00892">
    <property type="entry name" value="EamA"/>
    <property type="match status" value="1"/>
</dbReference>
<dbReference type="InterPro" id="IPR000620">
    <property type="entry name" value="EamA_dom"/>
</dbReference>
<evidence type="ECO:0000259" key="7">
    <source>
        <dbReference type="Pfam" id="PF00892"/>
    </source>
</evidence>
<accession>A0AAD5GXY4</accession>
<protein>
    <recommendedName>
        <fullName evidence="6">WAT1-related protein</fullName>
    </recommendedName>
</protein>
<feature type="transmembrane region" description="Helical" evidence="6">
    <location>
        <begin position="115"/>
        <end position="131"/>
    </location>
</feature>
<comment type="subcellular location">
    <subcellularLocation>
        <location evidence="1 6">Membrane</location>
        <topology evidence="1 6">Multi-pass membrane protein</topology>
    </subcellularLocation>
</comment>
<feature type="transmembrane region" description="Helical" evidence="6">
    <location>
        <begin position="16"/>
        <end position="36"/>
    </location>
</feature>
<dbReference type="AlphaFoldDB" id="A0AAD5GXY4"/>
<evidence type="ECO:0000313" key="9">
    <source>
        <dbReference type="Proteomes" id="UP001206925"/>
    </source>
</evidence>
<name>A0AAD5GXY4_AMBAR</name>
<dbReference type="Proteomes" id="UP001206925">
    <property type="component" value="Unassembled WGS sequence"/>
</dbReference>
<proteinExistence type="inferred from homology"/>
<dbReference type="InterPro" id="IPR037185">
    <property type="entry name" value="EmrE-like"/>
</dbReference>
<dbReference type="EMBL" id="JAMZMK010000185">
    <property type="protein sequence ID" value="KAI7757074.1"/>
    <property type="molecule type" value="Genomic_DNA"/>
</dbReference>
<dbReference type="SUPFAM" id="SSF103481">
    <property type="entry name" value="Multidrug resistance efflux transporter EmrE"/>
    <property type="match status" value="2"/>
</dbReference>
<dbReference type="InterPro" id="IPR030184">
    <property type="entry name" value="WAT1-related"/>
</dbReference>
<keyword evidence="9" id="KW-1185">Reference proteome</keyword>
<reference evidence="8" key="1">
    <citation type="submission" date="2022-06" db="EMBL/GenBank/DDBJ databases">
        <title>Uncovering the hologenomic basis of an extraordinary plant invasion.</title>
        <authorList>
            <person name="Bieker V.C."/>
            <person name="Martin M.D."/>
            <person name="Gilbert T."/>
            <person name="Hodgins K."/>
            <person name="Battlay P."/>
            <person name="Petersen B."/>
            <person name="Wilson J."/>
        </authorList>
    </citation>
    <scope>NUCLEOTIDE SEQUENCE</scope>
    <source>
        <strain evidence="8">AA19_3_7</strain>
        <tissue evidence="8">Leaf</tissue>
    </source>
</reference>
<feature type="transmembrane region" description="Helical" evidence="6">
    <location>
        <begin position="172"/>
        <end position="190"/>
    </location>
</feature>
<comment type="caution">
    <text evidence="8">The sequence shown here is derived from an EMBL/GenBank/DDBJ whole genome shotgun (WGS) entry which is preliminary data.</text>
</comment>
<evidence type="ECO:0000256" key="4">
    <source>
        <dbReference type="ARBA" id="ARBA00022989"/>
    </source>
</evidence>
<evidence type="ECO:0000256" key="2">
    <source>
        <dbReference type="ARBA" id="ARBA00007635"/>
    </source>
</evidence>
<evidence type="ECO:0000256" key="6">
    <source>
        <dbReference type="RuleBase" id="RU363077"/>
    </source>
</evidence>
<evidence type="ECO:0000313" key="8">
    <source>
        <dbReference type="EMBL" id="KAI7757074.1"/>
    </source>
</evidence>
<feature type="transmembrane region" description="Helical" evidence="6">
    <location>
        <begin position="202"/>
        <end position="222"/>
    </location>
</feature>
<sequence>MSMTRTDHTWSWTDDVLPFVALFTVTCLDIAVLTIVKAAMNDGLGSMVYVIYHNALGTFILLPFFMVHIIRTTDRPPLTFGVLFRFFVLGLLGICLFQVLWFVGVDYTSPTMASAIGNLFPGITFMISIFFRIEKIDMRNQSSVAKILGTTVAITGAMTITVKEYPDRQTIVFFYCLFGTIQCIALSPFLERNRRAWVLQPGIRVVAVVLGAVYSSAVRNSILTWCFEKKGPVYAAMFSPLSIVLAVILGVTFLGDTLYLGSVIGATIVAFGFYMVLWGQTKEKNKILVVKDDNMDLSGSSADQTTLLLSRVNESEC</sequence>
<organism evidence="8 9">
    <name type="scientific">Ambrosia artemisiifolia</name>
    <name type="common">Common ragweed</name>
    <dbReference type="NCBI Taxonomy" id="4212"/>
    <lineage>
        <taxon>Eukaryota</taxon>
        <taxon>Viridiplantae</taxon>
        <taxon>Streptophyta</taxon>
        <taxon>Embryophyta</taxon>
        <taxon>Tracheophyta</taxon>
        <taxon>Spermatophyta</taxon>
        <taxon>Magnoliopsida</taxon>
        <taxon>eudicotyledons</taxon>
        <taxon>Gunneridae</taxon>
        <taxon>Pentapetalae</taxon>
        <taxon>asterids</taxon>
        <taxon>campanulids</taxon>
        <taxon>Asterales</taxon>
        <taxon>Asteraceae</taxon>
        <taxon>Asteroideae</taxon>
        <taxon>Heliantheae alliance</taxon>
        <taxon>Heliantheae</taxon>
        <taxon>Ambrosia</taxon>
    </lineage>
</organism>
<feature type="transmembrane region" description="Helical" evidence="6">
    <location>
        <begin position="259"/>
        <end position="278"/>
    </location>
</feature>
<feature type="transmembrane region" description="Helical" evidence="6">
    <location>
        <begin position="234"/>
        <end position="253"/>
    </location>
</feature>
<gene>
    <name evidence="8" type="ORF">M8C21_028474</name>
</gene>
<feature type="transmembrane region" description="Helical" evidence="6">
    <location>
        <begin position="82"/>
        <end position="103"/>
    </location>
</feature>
<keyword evidence="4 6" id="KW-1133">Transmembrane helix</keyword>
<dbReference type="PANTHER" id="PTHR31218">
    <property type="entry name" value="WAT1-RELATED PROTEIN"/>
    <property type="match status" value="1"/>
</dbReference>
<feature type="transmembrane region" description="Helical" evidence="6">
    <location>
        <begin position="48"/>
        <end position="70"/>
    </location>
</feature>
<evidence type="ECO:0000256" key="3">
    <source>
        <dbReference type="ARBA" id="ARBA00022692"/>
    </source>
</evidence>
<evidence type="ECO:0000256" key="5">
    <source>
        <dbReference type="ARBA" id="ARBA00023136"/>
    </source>
</evidence>
<comment type="similarity">
    <text evidence="2 6">Belongs to the drug/metabolite transporter (DMT) superfamily. Plant drug/metabolite exporter (P-DME) (TC 2.A.7.4) family.</text>
</comment>